<evidence type="ECO:0000313" key="1">
    <source>
        <dbReference type="EMBL" id="QEC65455.1"/>
    </source>
</evidence>
<organism evidence="1 2">
    <name type="scientific">Mucilaginibacter ginsenosidivorans</name>
    <dbReference type="NCBI Taxonomy" id="398053"/>
    <lineage>
        <taxon>Bacteria</taxon>
        <taxon>Pseudomonadati</taxon>
        <taxon>Bacteroidota</taxon>
        <taxon>Sphingobacteriia</taxon>
        <taxon>Sphingobacteriales</taxon>
        <taxon>Sphingobacteriaceae</taxon>
        <taxon>Mucilaginibacter</taxon>
    </lineage>
</organism>
<reference evidence="1 2" key="1">
    <citation type="journal article" date="2017" name="Curr. Microbiol.">
        <title>Mucilaginibacter ginsenosidivorans sp. nov., Isolated from Soil of Ginseng Field.</title>
        <authorList>
            <person name="Kim M.M."/>
            <person name="Siddiqi M.Z."/>
            <person name="Im W.T."/>
        </authorList>
    </citation>
    <scope>NUCLEOTIDE SEQUENCE [LARGE SCALE GENOMIC DNA]</scope>
    <source>
        <strain evidence="1 2">Gsoil 3017</strain>
    </source>
</reference>
<dbReference type="InterPro" id="IPR036909">
    <property type="entry name" value="Cyt_c-like_dom_sf"/>
</dbReference>
<gene>
    <name evidence="1" type="ORF">FRZ54_23755</name>
</gene>
<name>A0A5B8V318_9SPHI</name>
<dbReference type="RefSeq" id="WP_147034280.1">
    <property type="nucleotide sequence ID" value="NZ_CP042436.1"/>
</dbReference>
<keyword evidence="2" id="KW-1185">Reference proteome</keyword>
<accession>A0A5B8V318</accession>
<dbReference type="KEGG" id="mgin:FRZ54_23755"/>
<dbReference type="GO" id="GO:0009055">
    <property type="term" value="F:electron transfer activity"/>
    <property type="evidence" value="ECO:0007669"/>
    <property type="project" value="InterPro"/>
</dbReference>
<dbReference type="EMBL" id="CP042436">
    <property type="protein sequence ID" value="QEC65455.1"/>
    <property type="molecule type" value="Genomic_DNA"/>
</dbReference>
<evidence type="ECO:0000313" key="2">
    <source>
        <dbReference type="Proteomes" id="UP000321479"/>
    </source>
</evidence>
<dbReference type="Gene3D" id="1.10.760.10">
    <property type="entry name" value="Cytochrome c-like domain"/>
    <property type="match status" value="1"/>
</dbReference>
<protein>
    <recommendedName>
        <fullName evidence="3">Cytochrome c domain-containing protein</fullName>
    </recommendedName>
</protein>
<proteinExistence type="predicted"/>
<dbReference type="PROSITE" id="PS51257">
    <property type="entry name" value="PROKAR_LIPOPROTEIN"/>
    <property type="match status" value="1"/>
</dbReference>
<dbReference type="GO" id="GO:0020037">
    <property type="term" value="F:heme binding"/>
    <property type="evidence" value="ECO:0007669"/>
    <property type="project" value="InterPro"/>
</dbReference>
<sequence length="137" mass="14603">MDKQRLSAITYSAMKYLMILSLLMLGSAGCYYDHADRSYPQSLSSATCDVTAVNYSTSVTSILSANCYSCHSGNASAGGGIQLDSYAAVKTYVTNGQLMNSINHTGGIPAMPLNAPQLSSCDLKTIQTWIDNNTPNN</sequence>
<dbReference type="AlphaFoldDB" id="A0A5B8V318"/>
<dbReference type="Proteomes" id="UP000321479">
    <property type="component" value="Chromosome"/>
</dbReference>
<dbReference type="OrthoDB" id="1524066at2"/>
<evidence type="ECO:0008006" key="3">
    <source>
        <dbReference type="Google" id="ProtNLM"/>
    </source>
</evidence>
<dbReference type="SUPFAM" id="SSF46626">
    <property type="entry name" value="Cytochrome c"/>
    <property type="match status" value="1"/>
</dbReference>